<keyword evidence="5 9" id="KW-0378">Hydrolase</keyword>
<reference evidence="10" key="1">
    <citation type="journal article" date="2019" name="Int. J. Syst. Evol. Microbiol.">
        <title>The Global Catalogue of Microorganisms (GCM) 10K type strain sequencing project: providing services to taxonomists for standard genome sequencing and annotation.</title>
        <authorList>
            <consortium name="The Broad Institute Genomics Platform"/>
            <consortium name="The Broad Institute Genome Sequencing Center for Infectious Disease"/>
            <person name="Wu L."/>
            <person name="Ma J."/>
        </authorList>
    </citation>
    <scope>NUCLEOTIDE SEQUENCE [LARGE SCALE GENOMIC DNA]</scope>
    <source>
        <strain evidence="10">KCTC 42805</strain>
    </source>
</reference>
<evidence type="ECO:0000256" key="5">
    <source>
        <dbReference type="ARBA" id="ARBA00022801"/>
    </source>
</evidence>
<gene>
    <name evidence="9" type="ORF">ACFSUS_22860</name>
</gene>
<comment type="cofactor">
    <cofactor evidence="2">
        <name>Mg(2+)</name>
        <dbReference type="ChEBI" id="CHEBI:18420"/>
    </cofactor>
</comment>
<comment type="similarity">
    <text evidence="3">Belongs to the Nudix hydrolase family. NudK subfamily.</text>
</comment>
<proteinExistence type="inferred from homology"/>
<evidence type="ECO:0000313" key="10">
    <source>
        <dbReference type="Proteomes" id="UP001597469"/>
    </source>
</evidence>
<evidence type="ECO:0000259" key="8">
    <source>
        <dbReference type="PROSITE" id="PS51462"/>
    </source>
</evidence>
<dbReference type="Pfam" id="PF00293">
    <property type="entry name" value="NUDIX"/>
    <property type="match status" value="1"/>
</dbReference>
<dbReference type="PROSITE" id="PS51462">
    <property type="entry name" value="NUDIX"/>
    <property type="match status" value="1"/>
</dbReference>
<accession>A0ABW5MAL9</accession>
<dbReference type="CDD" id="cd03424">
    <property type="entry name" value="NUDIX_ADPRase_Nudt5_UGPPase_Nudt14"/>
    <property type="match status" value="1"/>
</dbReference>
<dbReference type="InterPro" id="IPR015797">
    <property type="entry name" value="NUDIX_hydrolase-like_dom_sf"/>
</dbReference>
<dbReference type="InterPro" id="IPR000086">
    <property type="entry name" value="NUDIX_hydrolase_dom"/>
</dbReference>
<protein>
    <recommendedName>
        <fullName evidence="4">GDP-mannose pyrophosphatase</fullName>
    </recommendedName>
    <alternativeName>
        <fullName evidence="6">GDP-mannose hydrolase</fullName>
    </alternativeName>
    <alternativeName>
        <fullName evidence="7">GDPMK</fullName>
    </alternativeName>
</protein>
<dbReference type="SUPFAM" id="SSF55811">
    <property type="entry name" value="Nudix"/>
    <property type="match status" value="1"/>
</dbReference>
<comment type="caution">
    <text evidence="9">The sequence shown here is derived from an EMBL/GenBank/DDBJ whole genome shotgun (WGS) entry which is preliminary data.</text>
</comment>
<evidence type="ECO:0000256" key="4">
    <source>
        <dbReference type="ARBA" id="ARBA00016377"/>
    </source>
</evidence>
<name>A0ABW5MAL9_9BACT</name>
<evidence type="ECO:0000256" key="2">
    <source>
        <dbReference type="ARBA" id="ARBA00001946"/>
    </source>
</evidence>
<organism evidence="9 10">
    <name type="scientific">Spirosoma soli</name>
    <dbReference type="NCBI Taxonomy" id="1770529"/>
    <lineage>
        <taxon>Bacteria</taxon>
        <taxon>Pseudomonadati</taxon>
        <taxon>Bacteroidota</taxon>
        <taxon>Cytophagia</taxon>
        <taxon>Cytophagales</taxon>
        <taxon>Cytophagaceae</taxon>
        <taxon>Spirosoma</taxon>
    </lineage>
</organism>
<dbReference type="PANTHER" id="PTHR11839">
    <property type="entry name" value="UDP/ADP-SUGAR PYROPHOSPHATASE"/>
    <property type="match status" value="1"/>
</dbReference>
<dbReference type="Gene3D" id="3.90.79.10">
    <property type="entry name" value="Nucleoside Triphosphate Pyrophosphohydrolase"/>
    <property type="match status" value="1"/>
</dbReference>
<keyword evidence="10" id="KW-1185">Reference proteome</keyword>
<dbReference type="GO" id="GO:0016787">
    <property type="term" value="F:hydrolase activity"/>
    <property type="evidence" value="ECO:0007669"/>
    <property type="project" value="UniProtKB-KW"/>
</dbReference>
<dbReference type="PANTHER" id="PTHR11839:SF18">
    <property type="entry name" value="NUDIX HYDROLASE DOMAIN-CONTAINING PROTEIN"/>
    <property type="match status" value="1"/>
</dbReference>
<comment type="catalytic activity">
    <reaction evidence="1">
        <text>GDP-alpha-D-mannose + H2O = alpha-D-mannose 1-phosphate + GMP + 2 H(+)</text>
        <dbReference type="Rhea" id="RHEA:27978"/>
        <dbReference type="ChEBI" id="CHEBI:15377"/>
        <dbReference type="ChEBI" id="CHEBI:15378"/>
        <dbReference type="ChEBI" id="CHEBI:57527"/>
        <dbReference type="ChEBI" id="CHEBI:58115"/>
        <dbReference type="ChEBI" id="CHEBI:58409"/>
    </reaction>
</comment>
<dbReference type="Proteomes" id="UP001597469">
    <property type="component" value="Unassembled WGS sequence"/>
</dbReference>
<evidence type="ECO:0000313" key="9">
    <source>
        <dbReference type="EMBL" id="MFD2573499.1"/>
    </source>
</evidence>
<sequence>MEEQEKLSEATKYQTWRNHLEQNKIKLNDVQELYVHRANKDGNVLYALLNIDADTPEGTKLNPIGFIKGDAVSILVILIAEETDDKYVLLVKQRRICDGSYTYEHPAGMIDEEDDSPVEVAARELGEETKLEVKPGDLKPLFNKPLFSATATSDEALHFFYLERRMPLADIQQFEGQSTGAEGENEHTQLHVVTLPEAHRLVPNIHGVMSHLLYLKEVGDYETMNLL</sequence>
<evidence type="ECO:0000256" key="7">
    <source>
        <dbReference type="ARBA" id="ARBA00032272"/>
    </source>
</evidence>
<evidence type="ECO:0000256" key="3">
    <source>
        <dbReference type="ARBA" id="ARBA00007275"/>
    </source>
</evidence>
<evidence type="ECO:0000256" key="1">
    <source>
        <dbReference type="ARBA" id="ARBA00000847"/>
    </source>
</evidence>
<feature type="domain" description="Nudix hydrolase" evidence="8">
    <location>
        <begin position="67"/>
        <end position="215"/>
    </location>
</feature>
<evidence type="ECO:0000256" key="6">
    <source>
        <dbReference type="ARBA" id="ARBA00032162"/>
    </source>
</evidence>
<dbReference type="EMBL" id="JBHULN010000018">
    <property type="protein sequence ID" value="MFD2573499.1"/>
    <property type="molecule type" value="Genomic_DNA"/>
</dbReference>
<dbReference type="RefSeq" id="WP_381526229.1">
    <property type="nucleotide sequence ID" value="NZ_JBHULN010000018.1"/>
</dbReference>